<protein>
    <submittedName>
        <fullName evidence="5">TetR/AcrR family transcriptional regulator</fullName>
    </submittedName>
</protein>
<dbReference type="Pfam" id="PF00440">
    <property type="entry name" value="TetR_N"/>
    <property type="match status" value="1"/>
</dbReference>
<dbReference type="InterPro" id="IPR009057">
    <property type="entry name" value="Homeodomain-like_sf"/>
</dbReference>
<dbReference type="EMBL" id="CP136137">
    <property type="protein sequence ID" value="WYY08832.1"/>
    <property type="molecule type" value="Genomic_DNA"/>
</dbReference>
<organism evidence="5 6">
    <name type="scientific">Gordonia hydrophobica</name>
    <dbReference type="NCBI Taxonomy" id="40516"/>
    <lineage>
        <taxon>Bacteria</taxon>
        <taxon>Bacillati</taxon>
        <taxon>Actinomycetota</taxon>
        <taxon>Actinomycetes</taxon>
        <taxon>Mycobacteriales</taxon>
        <taxon>Gordoniaceae</taxon>
        <taxon>Gordonia</taxon>
    </lineage>
</organism>
<dbReference type="SUPFAM" id="SSF48498">
    <property type="entry name" value="Tetracyclin repressor-like, C-terminal domain"/>
    <property type="match status" value="1"/>
</dbReference>
<dbReference type="Pfam" id="PF19344">
    <property type="entry name" value="TetR_C_32"/>
    <property type="match status" value="1"/>
</dbReference>
<evidence type="ECO:0000256" key="2">
    <source>
        <dbReference type="PROSITE-ProRule" id="PRU00335"/>
    </source>
</evidence>
<accession>A0ABZ2U5C5</accession>
<feature type="domain" description="HTH tetR-type" evidence="4">
    <location>
        <begin position="23"/>
        <end position="82"/>
    </location>
</feature>
<dbReference type="InterPro" id="IPR001647">
    <property type="entry name" value="HTH_TetR"/>
</dbReference>
<dbReference type="PANTHER" id="PTHR30055:SF226">
    <property type="entry name" value="HTH-TYPE TRANSCRIPTIONAL REGULATOR PKSA"/>
    <property type="match status" value="1"/>
</dbReference>
<evidence type="ECO:0000256" key="1">
    <source>
        <dbReference type="ARBA" id="ARBA00023125"/>
    </source>
</evidence>
<dbReference type="PANTHER" id="PTHR30055">
    <property type="entry name" value="HTH-TYPE TRANSCRIPTIONAL REGULATOR RUTR"/>
    <property type="match status" value="1"/>
</dbReference>
<proteinExistence type="predicted"/>
<dbReference type="RefSeq" id="WP_066169700.1">
    <property type="nucleotide sequence ID" value="NZ_CP136137.1"/>
</dbReference>
<dbReference type="Proteomes" id="UP001479933">
    <property type="component" value="Chromosome"/>
</dbReference>
<dbReference type="InterPro" id="IPR036271">
    <property type="entry name" value="Tet_transcr_reg_TetR-rel_C_sf"/>
</dbReference>
<evidence type="ECO:0000259" key="4">
    <source>
        <dbReference type="PROSITE" id="PS50977"/>
    </source>
</evidence>
<evidence type="ECO:0000313" key="6">
    <source>
        <dbReference type="Proteomes" id="UP001479933"/>
    </source>
</evidence>
<dbReference type="InterPro" id="IPR045823">
    <property type="entry name" value="TetR_C_32"/>
</dbReference>
<evidence type="ECO:0000256" key="3">
    <source>
        <dbReference type="SAM" id="MobiDB-lite"/>
    </source>
</evidence>
<dbReference type="InterPro" id="IPR050109">
    <property type="entry name" value="HTH-type_TetR-like_transc_reg"/>
</dbReference>
<dbReference type="Gene3D" id="1.10.357.10">
    <property type="entry name" value="Tetracycline Repressor, domain 2"/>
    <property type="match status" value="1"/>
</dbReference>
<feature type="region of interest" description="Disordered" evidence="3">
    <location>
        <begin position="1"/>
        <end position="22"/>
    </location>
</feature>
<keyword evidence="6" id="KW-1185">Reference proteome</keyword>
<gene>
    <name evidence="5" type="ORF">RVF87_07180</name>
</gene>
<sequence>MAREVSAPRRGRGRPPGPPLDLEQRRADLLDAAEDAIRTVGPDVGLGEVAKIAGLSRSAVYAAFADRDALLDRLAARQSARIVERLGAVLATIDDPRAQTRAAIDILADWFETEPVLAPLLSTRLSHAGGASGSILNALVQILRDGFTARGADDAGAEPWAHAIVGAVSATIGWWSRTETMPRTAVVDHLTDLIWAGFSGVSASD</sequence>
<evidence type="ECO:0000313" key="5">
    <source>
        <dbReference type="EMBL" id="WYY08832.1"/>
    </source>
</evidence>
<reference evidence="5 6" key="1">
    <citation type="journal article" date="2023" name="Virus Evol.">
        <title>Computational host range prediction-The good, the bad, and the ugly.</title>
        <authorList>
            <person name="Howell A.A."/>
            <person name="Versoza C.J."/>
            <person name="Pfeifer S.P."/>
        </authorList>
    </citation>
    <scope>NUCLEOTIDE SEQUENCE [LARGE SCALE GENOMIC DNA]</scope>
    <source>
        <strain evidence="5 6">1610/1b</strain>
    </source>
</reference>
<feature type="DNA-binding region" description="H-T-H motif" evidence="2">
    <location>
        <begin position="45"/>
        <end position="64"/>
    </location>
</feature>
<keyword evidence="1 2" id="KW-0238">DNA-binding</keyword>
<dbReference type="SUPFAM" id="SSF46689">
    <property type="entry name" value="Homeodomain-like"/>
    <property type="match status" value="1"/>
</dbReference>
<dbReference type="PROSITE" id="PS50977">
    <property type="entry name" value="HTH_TETR_2"/>
    <property type="match status" value="1"/>
</dbReference>
<name>A0ABZ2U5C5_9ACTN</name>